<dbReference type="InterPro" id="IPR027417">
    <property type="entry name" value="P-loop_NTPase"/>
</dbReference>
<dbReference type="PANTHER" id="PTHR42724:SF1">
    <property type="entry name" value="TETRAACYLDISACCHARIDE 4'-KINASE, MITOCHONDRIAL-RELATED"/>
    <property type="match status" value="1"/>
</dbReference>
<keyword evidence="7 13" id="KW-0808">Transferase</keyword>
<evidence type="ECO:0000256" key="11">
    <source>
        <dbReference type="ARBA" id="ARBA00023098"/>
    </source>
</evidence>
<gene>
    <name evidence="13" type="primary">lpxK</name>
    <name evidence="14" type="ORF">GON04_15345</name>
</gene>
<dbReference type="AlphaFoldDB" id="A0A6N8IV66"/>
<dbReference type="UniPathway" id="UPA00359">
    <property type="reaction ID" value="UER00482"/>
</dbReference>
<keyword evidence="11 13" id="KW-0443">Lipid metabolism</keyword>
<evidence type="ECO:0000256" key="6">
    <source>
        <dbReference type="ARBA" id="ARBA00022556"/>
    </source>
</evidence>
<dbReference type="EMBL" id="WSEL01000009">
    <property type="protein sequence ID" value="MVQ30834.1"/>
    <property type="molecule type" value="Genomic_DNA"/>
</dbReference>
<reference evidence="14 15" key="1">
    <citation type="submission" date="2019-12" db="EMBL/GenBank/DDBJ databases">
        <authorList>
            <person name="Huq M.A."/>
        </authorList>
    </citation>
    <scope>NUCLEOTIDE SEQUENCE [LARGE SCALE GENOMIC DNA]</scope>
    <source>
        <strain evidence="14 15">MAH-25</strain>
    </source>
</reference>
<sequence length="331" mass="35294">MRAALQRAWLHRGALGWSLLPVSWLYGALSGLRRALFRLGVFETQHLPVPVVVVGNVITGGAGKTPVVIAVVEHLRSRGLRPGVVSRGYGRQGTGCIEVTPQSDPRAVGDEPLLVATRCSVPVGVAADRPLAARALLAAHPDVKVLVSDDGLQHHALGRDIEIVVFDDRGAGNGWLLPAGPLREPWPRPADLVVRTAASGIEGHHVERRLGTEARRADGTQVPLQSFAGRSCVALAGIARPQAFFRMLEDAGITLARTVPLPDHDDFSGSLPDLGAEQPLLCTEKDASKLWRSHPGAWAVPLEVTIEPRFWTALDALLDPKLSSADGSQAA</sequence>
<dbReference type="SUPFAM" id="SSF52540">
    <property type="entry name" value="P-loop containing nucleoside triphosphate hydrolases"/>
    <property type="match status" value="1"/>
</dbReference>
<evidence type="ECO:0000256" key="13">
    <source>
        <dbReference type="HAMAP-Rule" id="MF_00409"/>
    </source>
</evidence>
<proteinExistence type="inferred from homology"/>
<dbReference type="GO" id="GO:0009029">
    <property type="term" value="F:lipid-A 4'-kinase activity"/>
    <property type="evidence" value="ECO:0007669"/>
    <property type="project" value="UniProtKB-UniRule"/>
</dbReference>
<organism evidence="14 15">
    <name type="scientific">Ramlibacter pinisoli</name>
    <dbReference type="NCBI Taxonomy" id="2682844"/>
    <lineage>
        <taxon>Bacteria</taxon>
        <taxon>Pseudomonadati</taxon>
        <taxon>Pseudomonadota</taxon>
        <taxon>Betaproteobacteria</taxon>
        <taxon>Burkholderiales</taxon>
        <taxon>Comamonadaceae</taxon>
        <taxon>Ramlibacter</taxon>
    </lineage>
</organism>
<evidence type="ECO:0000256" key="12">
    <source>
        <dbReference type="ARBA" id="ARBA00029757"/>
    </source>
</evidence>
<dbReference type="Proteomes" id="UP000469385">
    <property type="component" value="Unassembled WGS sequence"/>
</dbReference>
<evidence type="ECO:0000256" key="2">
    <source>
        <dbReference type="ARBA" id="ARBA00004870"/>
    </source>
</evidence>
<evidence type="ECO:0000256" key="4">
    <source>
        <dbReference type="ARBA" id="ARBA00016436"/>
    </source>
</evidence>
<protein>
    <recommendedName>
        <fullName evidence="4 13">Tetraacyldisaccharide 4'-kinase</fullName>
        <ecNumber evidence="3 13">2.7.1.130</ecNumber>
    </recommendedName>
    <alternativeName>
        <fullName evidence="12 13">Lipid A 4'-kinase</fullName>
    </alternativeName>
</protein>
<dbReference type="EC" id="2.7.1.130" evidence="3 13"/>
<evidence type="ECO:0000256" key="8">
    <source>
        <dbReference type="ARBA" id="ARBA00022741"/>
    </source>
</evidence>
<dbReference type="HAMAP" id="MF_00409">
    <property type="entry name" value="LpxK"/>
    <property type="match status" value="1"/>
</dbReference>
<comment type="similarity">
    <text evidence="13">Belongs to the LpxK family.</text>
</comment>
<dbReference type="Pfam" id="PF02606">
    <property type="entry name" value="LpxK"/>
    <property type="match status" value="1"/>
</dbReference>
<keyword evidence="8 13" id="KW-0547">Nucleotide-binding</keyword>
<dbReference type="GO" id="GO:0009245">
    <property type="term" value="P:lipid A biosynthetic process"/>
    <property type="evidence" value="ECO:0007669"/>
    <property type="project" value="UniProtKB-UniRule"/>
</dbReference>
<dbReference type="GO" id="GO:0005886">
    <property type="term" value="C:plasma membrane"/>
    <property type="evidence" value="ECO:0007669"/>
    <property type="project" value="TreeGrafter"/>
</dbReference>
<dbReference type="PANTHER" id="PTHR42724">
    <property type="entry name" value="TETRAACYLDISACCHARIDE 4'-KINASE"/>
    <property type="match status" value="1"/>
</dbReference>
<keyword evidence="15" id="KW-1185">Reference proteome</keyword>
<dbReference type="RefSeq" id="WP_157398944.1">
    <property type="nucleotide sequence ID" value="NZ_WSEL01000009.1"/>
</dbReference>
<evidence type="ECO:0000256" key="3">
    <source>
        <dbReference type="ARBA" id="ARBA00012071"/>
    </source>
</evidence>
<comment type="function">
    <text evidence="1 13">Transfers the gamma-phosphate of ATP to the 4'-position of a tetraacyldisaccharide 1-phosphate intermediate (termed DS-1-P) to form tetraacyldisaccharide 1,4'-bis-phosphate (lipid IVA).</text>
</comment>
<evidence type="ECO:0000256" key="1">
    <source>
        <dbReference type="ARBA" id="ARBA00002274"/>
    </source>
</evidence>
<comment type="pathway">
    <text evidence="2 13">Glycolipid biosynthesis; lipid IV(A) biosynthesis; lipid IV(A) from (3R)-3-hydroxytetradecanoyl-[acyl-carrier-protein] and UDP-N-acetyl-alpha-D-glucosamine: step 6/6.</text>
</comment>
<comment type="catalytic activity">
    <reaction evidence="13">
        <text>a lipid A disaccharide + ATP = a lipid IVA + ADP + H(+)</text>
        <dbReference type="Rhea" id="RHEA:67840"/>
        <dbReference type="ChEBI" id="CHEBI:15378"/>
        <dbReference type="ChEBI" id="CHEBI:30616"/>
        <dbReference type="ChEBI" id="CHEBI:176343"/>
        <dbReference type="ChEBI" id="CHEBI:176425"/>
        <dbReference type="ChEBI" id="CHEBI:456216"/>
        <dbReference type="EC" id="2.7.1.130"/>
    </reaction>
</comment>
<keyword evidence="9 13" id="KW-0418">Kinase</keyword>
<name>A0A6N8IV66_9BURK</name>
<dbReference type="NCBIfam" id="TIGR00682">
    <property type="entry name" value="lpxK"/>
    <property type="match status" value="1"/>
</dbReference>
<accession>A0A6N8IV66</accession>
<evidence type="ECO:0000256" key="5">
    <source>
        <dbReference type="ARBA" id="ARBA00022516"/>
    </source>
</evidence>
<keyword evidence="6 13" id="KW-0441">Lipid A biosynthesis</keyword>
<dbReference type="GO" id="GO:0009244">
    <property type="term" value="P:lipopolysaccharide core region biosynthetic process"/>
    <property type="evidence" value="ECO:0007669"/>
    <property type="project" value="TreeGrafter"/>
</dbReference>
<comment type="caution">
    <text evidence="14">The sequence shown here is derived from an EMBL/GenBank/DDBJ whole genome shotgun (WGS) entry which is preliminary data.</text>
</comment>
<evidence type="ECO:0000256" key="7">
    <source>
        <dbReference type="ARBA" id="ARBA00022679"/>
    </source>
</evidence>
<keyword evidence="5 13" id="KW-0444">Lipid biosynthesis</keyword>
<dbReference type="GO" id="GO:0005524">
    <property type="term" value="F:ATP binding"/>
    <property type="evidence" value="ECO:0007669"/>
    <property type="project" value="UniProtKB-UniRule"/>
</dbReference>
<evidence type="ECO:0000256" key="9">
    <source>
        <dbReference type="ARBA" id="ARBA00022777"/>
    </source>
</evidence>
<evidence type="ECO:0000313" key="15">
    <source>
        <dbReference type="Proteomes" id="UP000469385"/>
    </source>
</evidence>
<feature type="binding site" evidence="13">
    <location>
        <begin position="58"/>
        <end position="65"/>
    </location>
    <ligand>
        <name>ATP</name>
        <dbReference type="ChEBI" id="CHEBI:30616"/>
    </ligand>
</feature>
<evidence type="ECO:0000256" key="10">
    <source>
        <dbReference type="ARBA" id="ARBA00022840"/>
    </source>
</evidence>
<keyword evidence="10 13" id="KW-0067">ATP-binding</keyword>
<dbReference type="InterPro" id="IPR003758">
    <property type="entry name" value="LpxK"/>
</dbReference>
<evidence type="ECO:0000313" key="14">
    <source>
        <dbReference type="EMBL" id="MVQ30834.1"/>
    </source>
</evidence>